<evidence type="ECO:0000256" key="2">
    <source>
        <dbReference type="ARBA" id="ARBA00012438"/>
    </source>
</evidence>
<dbReference type="PANTHER" id="PTHR41523:SF8">
    <property type="entry name" value="ETHYLENE RESPONSE SENSOR PROTEIN"/>
    <property type="match status" value="1"/>
</dbReference>
<dbReference type="InterPro" id="IPR036890">
    <property type="entry name" value="HATPase_C_sf"/>
</dbReference>
<evidence type="ECO:0000256" key="3">
    <source>
        <dbReference type="ARBA" id="ARBA00022553"/>
    </source>
</evidence>
<dbReference type="Pfam" id="PF07568">
    <property type="entry name" value="HisKA_2"/>
    <property type="match status" value="1"/>
</dbReference>
<protein>
    <recommendedName>
        <fullName evidence="2">histidine kinase</fullName>
        <ecNumber evidence="2">2.7.13.3</ecNumber>
    </recommendedName>
</protein>
<dbReference type="CDD" id="cd00156">
    <property type="entry name" value="REC"/>
    <property type="match status" value="1"/>
</dbReference>
<keyword evidence="9" id="KW-0175">Coiled coil</keyword>
<dbReference type="PANTHER" id="PTHR41523">
    <property type="entry name" value="TWO-COMPONENT SYSTEM SENSOR PROTEIN"/>
    <property type="match status" value="1"/>
</dbReference>
<dbReference type="AlphaFoldDB" id="A0A7W6C0U9"/>
<dbReference type="SUPFAM" id="SSF55874">
    <property type="entry name" value="ATPase domain of HSP90 chaperone/DNA topoisomerase II/histidine kinase"/>
    <property type="match status" value="1"/>
</dbReference>
<dbReference type="InterPro" id="IPR001789">
    <property type="entry name" value="Sig_transdc_resp-reg_receiver"/>
</dbReference>
<dbReference type="Pfam" id="PF02518">
    <property type="entry name" value="HATPase_c"/>
    <property type="match status" value="1"/>
</dbReference>
<dbReference type="Pfam" id="PF00072">
    <property type="entry name" value="Response_reg"/>
    <property type="match status" value="1"/>
</dbReference>
<dbReference type="GO" id="GO:0000160">
    <property type="term" value="P:phosphorelay signal transduction system"/>
    <property type="evidence" value="ECO:0007669"/>
    <property type="project" value="InterPro"/>
</dbReference>
<organism evidence="11 12">
    <name type="scientific">Novosphingobium fluoreni</name>
    <dbReference type="NCBI Taxonomy" id="1391222"/>
    <lineage>
        <taxon>Bacteria</taxon>
        <taxon>Pseudomonadati</taxon>
        <taxon>Pseudomonadota</taxon>
        <taxon>Alphaproteobacteria</taxon>
        <taxon>Sphingomonadales</taxon>
        <taxon>Sphingomonadaceae</taxon>
        <taxon>Novosphingobium</taxon>
    </lineage>
</organism>
<evidence type="ECO:0000256" key="5">
    <source>
        <dbReference type="ARBA" id="ARBA00022741"/>
    </source>
</evidence>
<feature type="coiled-coil region" evidence="9">
    <location>
        <begin position="126"/>
        <end position="157"/>
    </location>
</feature>
<evidence type="ECO:0000313" key="12">
    <source>
        <dbReference type="Proteomes" id="UP000561459"/>
    </source>
</evidence>
<keyword evidence="5" id="KW-0547">Nucleotide-binding</keyword>
<accession>A0A7W6C0U9</accession>
<reference evidence="11 12" key="1">
    <citation type="submission" date="2020-08" db="EMBL/GenBank/DDBJ databases">
        <title>Genomic Encyclopedia of Type Strains, Phase IV (KMG-IV): sequencing the most valuable type-strain genomes for metagenomic binning, comparative biology and taxonomic classification.</title>
        <authorList>
            <person name="Goeker M."/>
        </authorList>
    </citation>
    <scope>NUCLEOTIDE SEQUENCE [LARGE SCALE GENOMIC DNA]</scope>
    <source>
        <strain evidence="11 12">DSM 27568</strain>
    </source>
</reference>
<keyword evidence="6 11" id="KW-0418">Kinase</keyword>
<dbReference type="SMART" id="SM00387">
    <property type="entry name" value="HATPase_c"/>
    <property type="match status" value="1"/>
</dbReference>
<evidence type="ECO:0000313" key="11">
    <source>
        <dbReference type="EMBL" id="MBB3941423.1"/>
    </source>
</evidence>
<evidence type="ECO:0000256" key="6">
    <source>
        <dbReference type="ARBA" id="ARBA00022777"/>
    </source>
</evidence>
<dbReference type="EMBL" id="JACIDY010000009">
    <property type="protein sequence ID" value="MBB3941423.1"/>
    <property type="molecule type" value="Genomic_DNA"/>
</dbReference>
<dbReference type="EC" id="2.7.13.3" evidence="2"/>
<evidence type="ECO:0000256" key="4">
    <source>
        <dbReference type="ARBA" id="ARBA00022679"/>
    </source>
</evidence>
<dbReference type="GO" id="GO:0004673">
    <property type="term" value="F:protein histidine kinase activity"/>
    <property type="evidence" value="ECO:0007669"/>
    <property type="project" value="UniProtKB-EC"/>
</dbReference>
<dbReference type="SMART" id="SM00448">
    <property type="entry name" value="REC"/>
    <property type="match status" value="1"/>
</dbReference>
<comment type="catalytic activity">
    <reaction evidence="1">
        <text>ATP + protein L-histidine = ADP + protein N-phospho-L-histidine.</text>
        <dbReference type="EC" id="2.7.13.3"/>
    </reaction>
</comment>
<keyword evidence="7" id="KW-0067">ATP-binding</keyword>
<dbReference type="SUPFAM" id="SSF52172">
    <property type="entry name" value="CheY-like"/>
    <property type="match status" value="1"/>
</dbReference>
<sequence length="346" mass="37153">MTDNRAAILYIDDDEGLRRLTQRALERRGYMVTTAASGDEGIAAARDRAFDLVAVDHYMPGKDGLETLRDLQALDPAPPVIYVTGSDESRLAVAALKAGAMDYVVKTADADYFDLLVEAVDQALANVRLRREHASSEQQLRAANDRLQSLLKEVNHRVANSLQLVSALVGMQARLVTDKAAFAALADTERRVAAIAQVHRRLYTSDSVETVDMADYLGSLVAELGETWSTPTAPRNITLVAEPLQLATDRAVALGVVVNELVTNACKYAYQPEVGGAVRVRLHADTPESYCLVVEDDGCGPPQSGLVKGTGLGSKIVGAMASTLRAEVSYQGANPGLRATLRAPLH</sequence>
<dbReference type="Gene3D" id="3.30.450.20">
    <property type="entry name" value="PAS domain"/>
    <property type="match status" value="1"/>
</dbReference>
<keyword evidence="12" id="KW-1185">Reference proteome</keyword>
<name>A0A7W6C0U9_9SPHN</name>
<evidence type="ECO:0000256" key="8">
    <source>
        <dbReference type="PROSITE-ProRule" id="PRU00169"/>
    </source>
</evidence>
<dbReference type="InterPro" id="IPR011006">
    <property type="entry name" value="CheY-like_superfamily"/>
</dbReference>
<evidence type="ECO:0000256" key="9">
    <source>
        <dbReference type="SAM" id="Coils"/>
    </source>
</evidence>
<dbReference type="PROSITE" id="PS50110">
    <property type="entry name" value="RESPONSE_REGULATORY"/>
    <property type="match status" value="1"/>
</dbReference>
<dbReference type="Proteomes" id="UP000561459">
    <property type="component" value="Unassembled WGS sequence"/>
</dbReference>
<keyword evidence="3 8" id="KW-0597">Phosphoprotein</keyword>
<dbReference type="InterPro" id="IPR011495">
    <property type="entry name" value="Sig_transdc_His_kin_sub2_dim/P"/>
</dbReference>
<gene>
    <name evidence="11" type="ORF">GGR39_003100</name>
</gene>
<dbReference type="InterPro" id="IPR003594">
    <property type="entry name" value="HATPase_dom"/>
</dbReference>
<dbReference type="Gene3D" id="3.40.50.2300">
    <property type="match status" value="1"/>
</dbReference>
<dbReference type="GO" id="GO:0005524">
    <property type="term" value="F:ATP binding"/>
    <property type="evidence" value="ECO:0007669"/>
    <property type="project" value="UniProtKB-KW"/>
</dbReference>
<feature type="domain" description="Response regulatory" evidence="10">
    <location>
        <begin position="7"/>
        <end position="121"/>
    </location>
</feature>
<dbReference type="RefSeq" id="WP_183618262.1">
    <property type="nucleotide sequence ID" value="NZ_JACIDY010000009.1"/>
</dbReference>
<keyword evidence="4" id="KW-0808">Transferase</keyword>
<dbReference type="Gene3D" id="3.30.565.10">
    <property type="entry name" value="Histidine kinase-like ATPase, C-terminal domain"/>
    <property type="match status" value="1"/>
</dbReference>
<feature type="modified residue" description="4-aspartylphosphate" evidence="8">
    <location>
        <position position="56"/>
    </location>
</feature>
<comment type="caution">
    <text evidence="11">The sequence shown here is derived from an EMBL/GenBank/DDBJ whole genome shotgun (WGS) entry which is preliminary data.</text>
</comment>
<proteinExistence type="predicted"/>
<evidence type="ECO:0000256" key="7">
    <source>
        <dbReference type="ARBA" id="ARBA00022840"/>
    </source>
</evidence>
<evidence type="ECO:0000256" key="1">
    <source>
        <dbReference type="ARBA" id="ARBA00000085"/>
    </source>
</evidence>
<evidence type="ECO:0000259" key="10">
    <source>
        <dbReference type="PROSITE" id="PS50110"/>
    </source>
</evidence>